<dbReference type="InterPro" id="IPR001509">
    <property type="entry name" value="Epimerase_deHydtase"/>
</dbReference>
<evidence type="ECO:0000313" key="4">
    <source>
        <dbReference type="EMBL" id="OAB75788.1"/>
    </source>
</evidence>
<keyword evidence="5" id="KW-1185">Reference proteome</keyword>
<dbReference type="InterPro" id="IPR036291">
    <property type="entry name" value="NAD(P)-bd_dom_sf"/>
</dbReference>
<dbReference type="Proteomes" id="UP000077013">
    <property type="component" value="Unassembled WGS sequence"/>
</dbReference>
<organism evidence="4 5">
    <name type="scientific">Cochleicola gelatinilyticus</name>
    <dbReference type="NCBI Taxonomy" id="1763537"/>
    <lineage>
        <taxon>Bacteria</taxon>
        <taxon>Pseudomonadati</taxon>
        <taxon>Bacteroidota</taxon>
        <taxon>Flavobacteriia</taxon>
        <taxon>Flavobacteriales</taxon>
        <taxon>Flavobacteriaceae</taxon>
        <taxon>Cochleicola</taxon>
    </lineage>
</organism>
<feature type="domain" description="NAD-dependent epimerase/dehydratase" evidence="2">
    <location>
        <begin position="3"/>
        <end position="217"/>
    </location>
</feature>
<dbReference type="InterPro" id="IPR013549">
    <property type="entry name" value="DUF1731"/>
</dbReference>
<dbReference type="AlphaFoldDB" id="A0A167EQZ1"/>
<dbReference type="EMBL" id="LRXL01000053">
    <property type="protein sequence ID" value="OAB75788.1"/>
    <property type="molecule type" value="Genomic_DNA"/>
</dbReference>
<reference evidence="4 5" key="1">
    <citation type="submission" date="2016-02" db="EMBL/GenBank/DDBJ databases">
        <title>Ulvibacter sp. LPB0005, isolated from Thais luteostoma.</title>
        <authorList>
            <person name="Shin S.-K."/>
            <person name="Yi H."/>
        </authorList>
    </citation>
    <scope>NUCLEOTIDE SEQUENCE [LARGE SCALE GENOMIC DNA]</scope>
    <source>
        <strain evidence="4 5">LPB0005</strain>
    </source>
</reference>
<comment type="similarity">
    <text evidence="1">Belongs to the NAD(P)-dependent epimerase/dehydratase family. SDR39U1 subfamily.</text>
</comment>
<dbReference type="OrthoDB" id="9801773at2"/>
<sequence>MKVLITGATGLIGKTLVGLCHEEKIDVHYLTTSKDKIKNDSNYKGFYWNPTNGEIDEKAFDGVEAIINLVGASISKRWTKAYKKVILESRTQTANLIFNTLKNRDHTVKQFISASGISIYPNSKTRLYSEEDTDVDNTFLAEVVIAWEAAADQFKNLGIDVSKVRTGVVLSKNEGALPKLKQPVEAGFGAPLGSGKQWLSWIHLQDIACIYLQILMNEWEGTYNAVAPNPVTNKKMTKKIAYYLDKTLWLPDVPGFILKLILGEMAVLVLEGQLVTSKKLEKQGYTFQYYNIENALEDLL</sequence>
<accession>A0A167EQZ1</accession>
<dbReference type="NCBIfam" id="TIGR01777">
    <property type="entry name" value="yfcH"/>
    <property type="match status" value="1"/>
</dbReference>
<evidence type="ECO:0000259" key="3">
    <source>
        <dbReference type="Pfam" id="PF08338"/>
    </source>
</evidence>
<name>A0A167EQZ1_9FLAO</name>
<dbReference type="RefSeq" id="WP_068593627.1">
    <property type="nucleotide sequence ID" value="NZ_LRXL01000053.1"/>
</dbReference>
<dbReference type="Pfam" id="PF01370">
    <property type="entry name" value="Epimerase"/>
    <property type="match status" value="1"/>
</dbReference>
<evidence type="ECO:0000256" key="1">
    <source>
        <dbReference type="ARBA" id="ARBA00009353"/>
    </source>
</evidence>
<dbReference type="Gene3D" id="3.40.50.720">
    <property type="entry name" value="NAD(P)-binding Rossmann-like Domain"/>
    <property type="match status" value="1"/>
</dbReference>
<proteinExistence type="inferred from homology"/>
<dbReference type="InterPro" id="IPR010099">
    <property type="entry name" value="SDR39U1"/>
</dbReference>
<protein>
    <submittedName>
        <fullName evidence="4">NAD-dependent epimerase</fullName>
    </submittedName>
</protein>
<dbReference type="SUPFAM" id="SSF51735">
    <property type="entry name" value="NAD(P)-binding Rossmann-fold domains"/>
    <property type="match status" value="1"/>
</dbReference>
<dbReference type="PANTHER" id="PTHR11092:SF0">
    <property type="entry name" value="EPIMERASE FAMILY PROTEIN SDR39U1"/>
    <property type="match status" value="1"/>
</dbReference>
<evidence type="ECO:0000259" key="2">
    <source>
        <dbReference type="Pfam" id="PF01370"/>
    </source>
</evidence>
<dbReference type="STRING" id="1763537.ULVI_15035"/>
<gene>
    <name evidence="4" type="ORF">ULVI_15035</name>
</gene>
<evidence type="ECO:0000313" key="5">
    <source>
        <dbReference type="Proteomes" id="UP000077013"/>
    </source>
</evidence>
<dbReference type="PANTHER" id="PTHR11092">
    <property type="entry name" value="SUGAR NUCLEOTIDE EPIMERASE RELATED"/>
    <property type="match status" value="1"/>
</dbReference>
<dbReference type="Pfam" id="PF08338">
    <property type="entry name" value="DUF1731"/>
    <property type="match status" value="1"/>
</dbReference>
<comment type="caution">
    <text evidence="4">The sequence shown here is derived from an EMBL/GenBank/DDBJ whole genome shotgun (WGS) entry which is preliminary data.</text>
</comment>
<feature type="domain" description="DUF1731" evidence="3">
    <location>
        <begin position="253"/>
        <end position="299"/>
    </location>
</feature>